<evidence type="ECO:0000313" key="2">
    <source>
        <dbReference type="Proteomes" id="UP001499951"/>
    </source>
</evidence>
<evidence type="ECO:0000313" key="1">
    <source>
        <dbReference type="EMBL" id="GAA0572605.1"/>
    </source>
</evidence>
<reference evidence="2" key="1">
    <citation type="journal article" date="2019" name="Int. J. Syst. Evol. Microbiol.">
        <title>The Global Catalogue of Microorganisms (GCM) 10K type strain sequencing project: providing services to taxonomists for standard genome sequencing and annotation.</title>
        <authorList>
            <consortium name="The Broad Institute Genomics Platform"/>
            <consortium name="The Broad Institute Genome Sequencing Center for Infectious Disease"/>
            <person name="Wu L."/>
            <person name="Ma J."/>
        </authorList>
    </citation>
    <scope>NUCLEOTIDE SEQUENCE [LARGE SCALE GENOMIC DNA]</scope>
    <source>
        <strain evidence="2">JCM 15089</strain>
    </source>
</reference>
<comment type="caution">
    <text evidence="1">The sequence shown here is derived from an EMBL/GenBank/DDBJ whole genome shotgun (WGS) entry which is preliminary data.</text>
</comment>
<dbReference type="EMBL" id="BAAADD010000005">
    <property type="protein sequence ID" value="GAA0572605.1"/>
    <property type="molecule type" value="Genomic_DNA"/>
</dbReference>
<accession>A0ABN1ERH9</accession>
<keyword evidence="2" id="KW-1185">Reference proteome</keyword>
<dbReference type="Proteomes" id="UP001499951">
    <property type="component" value="Unassembled WGS sequence"/>
</dbReference>
<dbReference type="InterPro" id="IPR029069">
    <property type="entry name" value="HotDog_dom_sf"/>
</dbReference>
<sequence>MTVPDIEDLIMHRAPMRLLDRAISIDPQHAVAELTVREDIPFVLPGRGMPAYAGLELMAQTIGMIDGFKCWSEGLPPKIGFLLGCRRYTVACDAFAVGSRLIVSVEMVFNGGEMFSFECRIADPEGRELASAMLNVFAPRDPQAFLRDGAP</sequence>
<protein>
    <submittedName>
        <fullName evidence="1">Hotdog family protein</fullName>
    </submittedName>
</protein>
<dbReference type="RefSeq" id="WP_166934426.1">
    <property type="nucleotide sequence ID" value="NZ_BAAADD010000005.1"/>
</dbReference>
<gene>
    <name evidence="1" type="ORF">GCM10008942_21660</name>
</gene>
<name>A0ABN1ERH9_9PROT</name>
<proteinExistence type="predicted"/>
<dbReference type="SUPFAM" id="SSF54637">
    <property type="entry name" value="Thioesterase/thiol ester dehydrase-isomerase"/>
    <property type="match status" value="1"/>
</dbReference>
<dbReference type="Pfam" id="PF22817">
    <property type="entry name" value="ApeP-like"/>
    <property type="match status" value="1"/>
</dbReference>
<dbReference type="Gene3D" id="3.10.129.10">
    <property type="entry name" value="Hotdog Thioesterase"/>
    <property type="match status" value="1"/>
</dbReference>
<dbReference type="InterPro" id="IPR016776">
    <property type="entry name" value="ApeP-like_dehydratase"/>
</dbReference>
<dbReference type="PIRSF" id="PIRSF020565">
    <property type="entry name" value="3Ho_Ac_ACP_DH_prd"/>
    <property type="match status" value="1"/>
</dbReference>
<organism evidence="1 2">
    <name type="scientific">Rhizomicrobium electricum</name>
    <dbReference type="NCBI Taxonomy" id="480070"/>
    <lineage>
        <taxon>Bacteria</taxon>
        <taxon>Pseudomonadati</taxon>
        <taxon>Pseudomonadota</taxon>
        <taxon>Alphaproteobacteria</taxon>
        <taxon>Micropepsales</taxon>
        <taxon>Micropepsaceae</taxon>
        <taxon>Rhizomicrobium</taxon>
    </lineage>
</organism>